<dbReference type="Pfam" id="PF04679">
    <property type="entry name" value="DNA_ligase_A_C"/>
    <property type="match status" value="1"/>
</dbReference>
<evidence type="ECO:0000256" key="20">
    <source>
        <dbReference type="ARBA" id="ARBA00034003"/>
    </source>
</evidence>
<evidence type="ECO:0000256" key="1">
    <source>
        <dbReference type="ARBA" id="ARBA00001936"/>
    </source>
</evidence>
<dbReference type="GO" id="GO:0046872">
    <property type="term" value="F:metal ion binding"/>
    <property type="evidence" value="ECO:0007669"/>
    <property type="project" value="UniProtKB-KW"/>
</dbReference>
<dbReference type="PANTHER" id="PTHR42705:SF2">
    <property type="entry name" value="BIFUNCTIONAL NON-HOMOLOGOUS END JOINING PROTEIN LIGD"/>
    <property type="match status" value="1"/>
</dbReference>
<dbReference type="EMBL" id="CAADIK010000046">
    <property type="protein sequence ID" value="VFR78668.1"/>
    <property type="molecule type" value="Genomic_DNA"/>
</dbReference>
<comment type="cofactor">
    <cofactor evidence="1">
        <name>Mn(2+)</name>
        <dbReference type="ChEBI" id="CHEBI:29035"/>
    </cofactor>
</comment>
<dbReference type="Pfam" id="PF21686">
    <property type="entry name" value="LigD_Prim-Pol"/>
    <property type="match status" value="1"/>
</dbReference>
<comment type="catalytic activity">
    <reaction evidence="20">
        <text>ATP + (deoxyribonucleotide)n-3'-hydroxyl + 5'-phospho-(deoxyribonucleotide)m = (deoxyribonucleotide)n+m + AMP + diphosphate.</text>
        <dbReference type="EC" id="6.5.1.1"/>
    </reaction>
</comment>
<keyword evidence="9" id="KW-0227">DNA damage</keyword>
<keyword evidence="16" id="KW-0234">DNA repair</keyword>
<dbReference type="NCBIfam" id="TIGR02776">
    <property type="entry name" value="NHEJ_ligase_prk"/>
    <property type="match status" value="1"/>
</dbReference>
<dbReference type="Gene3D" id="2.40.50.140">
    <property type="entry name" value="Nucleic acid-binding proteins"/>
    <property type="match status" value="1"/>
</dbReference>
<dbReference type="InterPro" id="IPR014144">
    <property type="entry name" value="LigD_PE_domain"/>
</dbReference>
<dbReference type="InterPro" id="IPR014146">
    <property type="entry name" value="LigD_ligase_dom"/>
</dbReference>
<evidence type="ECO:0000256" key="9">
    <source>
        <dbReference type="ARBA" id="ARBA00022763"/>
    </source>
</evidence>
<dbReference type="EC" id="6.5.1.1" evidence="2"/>
<keyword evidence="8" id="KW-0547">Nucleotide-binding</keyword>
<dbReference type="InterPro" id="IPR052171">
    <property type="entry name" value="NHEJ_LigD"/>
</dbReference>
<dbReference type="NCBIfam" id="NF004628">
    <property type="entry name" value="PRK05972.1"/>
    <property type="match status" value="1"/>
</dbReference>
<dbReference type="NCBIfam" id="TIGR02778">
    <property type="entry name" value="ligD_pol"/>
    <property type="match status" value="1"/>
</dbReference>
<evidence type="ECO:0000313" key="23">
    <source>
        <dbReference type="EMBL" id="VFR78668.1"/>
    </source>
</evidence>
<dbReference type="PROSITE" id="PS50160">
    <property type="entry name" value="DNA_LIGASE_A3"/>
    <property type="match status" value="1"/>
</dbReference>
<evidence type="ECO:0000256" key="11">
    <source>
        <dbReference type="ARBA" id="ARBA00022839"/>
    </source>
</evidence>
<dbReference type="CDD" id="cd04862">
    <property type="entry name" value="PaeLigD_Pol_like"/>
    <property type="match status" value="1"/>
</dbReference>
<dbReference type="InterPro" id="IPR033651">
    <property type="entry name" value="PaeLigD_Pol-like"/>
</dbReference>
<dbReference type="Gene3D" id="3.30.1490.70">
    <property type="match status" value="1"/>
</dbReference>
<dbReference type="Pfam" id="PF13298">
    <property type="entry name" value="LigD_N"/>
    <property type="match status" value="1"/>
</dbReference>
<keyword evidence="18" id="KW-0511">Multifunctional enzyme</keyword>
<evidence type="ECO:0000256" key="19">
    <source>
        <dbReference type="ARBA" id="ARBA00029943"/>
    </source>
</evidence>
<dbReference type="GO" id="GO:0006281">
    <property type="term" value="P:DNA repair"/>
    <property type="evidence" value="ECO:0007669"/>
    <property type="project" value="UniProtKB-KW"/>
</dbReference>
<evidence type="ECO:0000256" key="8">
    <source>
        <dbReference type="ARBA" id="ARBA00022741"/>
    </source>
</evidence>
<evidence type="ECO:0000256" key="7">
    <source>
        <dbReference type="ARBA" id="ARBA00022723"/>
    </source>
</evidence>
<keyword evidence="14" id="KW-0238">DNA-binding</keyword>
<evidence type="ECO:0000256" key="14">
    <source>
        <dbReference type="ARBA" id="ARBA00023125"/>
    </source>
</evidence>
<reference evidence="22" key="1">
    <citation type="submission" date="2019-03" db="EMBL/GenBank/DDBJ databases">
        <authorList>
            <person name="Danneels B."/>
        </authorList>
    </citation>
    <scope>NUCLEOTIDE SEQUENCE</scope>
</reference>
<dbReference type="SUPFAM" id="SSF56091">
    <property type="entry name" value="DNA ligase/mRNA capping enzyme, catalytic domain"/>
    <property type="match status" value="1"/>
</dbReference>
<evidence type="ECO:0000256" key="18">
    <source>
        <dbReference type="ARBA" id="ARBA00023268"/>
    </source>
</evidence>
<evidence type="ECO:0000256" key="3">
    <source>
        <dbReference type="ARBA" id="ARBA00022598"/>
    </source>
</evidence>
<dbReference type="SUPFAM" id="SSF50249">
    <property type="entry name" value="Nucleic acid-binding proteins"/>
    <property type="match status" value="1"/>
</dbReference>
<keyword evidence="12" id="KW-0067">ATP-binding</keyword>
<dbReference type="Gene3D" id="3.30.470.30">
    <property type="entry name" value="DNA ligase/mRNA capping enzyme"/>
    <property type="match status" value="1"/>
</dbReference>
<evidence type="ECO:0000256" key="4">
    <source>
        <dbReference type="ARBA" id="ARBA00022679"/>
    </source>
</evidence>
<organism evidence="22">
    <name type="scientific">plant metagenome</name>
    <dbReference type="NCBI Taxonomy" id="1297885"/>
    <lineage>
        <taxon>unclassified sequences</taxon>
        <taxon>metagenomes</taxon>
        <taxon>organismal metagenomes</taxon>
    </lineage>
</organism>
<accession>A0A484RZV0</accession>
<evidence type="ECO:0000256" key="16">
    <source>
        <dbReference type="ARBA" id="ARBA00023204"/>
    </source>
</evidence>
<keyword evidence="11" id="KW-0269">Exonuclease</keyword>
<keyword evidence="6" id="KW-0540">Nuclease</keyword>
<dbReference type="GO" id="GO:0003910">
    <property type="term" value="F:DNA ligase (ATP) activity"/>
    <property type="evidence" value="ECO:0007669"/>
    <property type="project" value="UniProtKB-EC"/>
</dbReference>
<keyword evidence="7" id="KW-0479">Metal-binding</keyword>
<sequence>MADTLKTYRAKRDFTLTSEPAEGGTANPDARAFVIQKHWASRLHYDLRLELDGAMKSWAVPKGPSYDPSVKRMAVQVEDHPIAYNQFEGEIPKGQYGAGKVIVWDEGTWEPVGDPRKGYREGHLKFVLRGRKMHGGWALVRMKGKGEKQPPWLLIKEKDALSRAEADFSVVEAFPDSVVPLRQGPRGKASKALKTAPHARNAANAAAAQDELPGVAADLPGALSPQLATLADAVPGSRREWLYEIKFDGYRILARVEGEDVRLYTRNGHDWTARMPRLARSLARLDARSAWIDGEVVVLAENGAPSFQALQNAFDSERTADIVFYAFDLPCLGGRDLRGEPLSVRRHWLEKLMSRSRDDQLRFSEAFDAAPSQLAASACKMGLEGIIAKRQSSRYVSRRSPDWLKIKCARRQEFVVVGYTAPKGGRSGFGALLLAVHDARGALRYAGRVGSGFDAAGLARLKQQLDALRATAPPLQGPTGAGGGITWVAPRIVVEVSFGEWTSSGHVRQAVFRGVREDKPAQSITKEEPMAARRAKALAKKPVAAERRIRGTAPEGDGKLGKLTHPERVIDPSTGLTKLDLARYYAQAAPLILPQLKNRPVSFLRAPQGIHEEQFFQKHKEARIPGVRDLPRSLDPDHAPLMEVSTPQALLSAVQMNVVEFHTWNASKTVIGKPDRLLFDLDPGKGVAWLAVKEGATLLRSLLEEIGLRAWLKTSGGKGLHVVVPLRRQYAWDTVKDFSAEIVRHLARTIPQRFVAKSGPRNREGKIFVDYLRNGFGATTVAAWSARARPGLGVSVPIGWDELDSLESSAQWTIADIGERLDVGNAPWSDYAPQAIGRAMKAMGMA</sequence>
<keyword evidence="4" id="KW-0808">Transferase</keyword>
<protein>
    <recommendedName>
        <fullName evidence="2">DNA ligase (ATP)</fullName>
        <ecNumber evidence="2">6.5.1.1</ecNumber>
    </recommendedName>
    <alternativeName>
        <fullName evidence="19">NHEJ DNA polymerase</fullName>
    </alternativeName>
</protein>
<dbReference type="GO" id="GO:0006310">
    <property type="term" value="P:DNA recombination"/>
    <property type="evidence" value="ECO:0007669"/>
    <property type="project" value="UniProtKB-KW"/>
</dbReference>
<dbReference type="EMBL" id="CAADIZ010000067">
    <property type="protein sequence ID" value="VFS32920.1"/>
    <property type="molecule type" value="Genomic_DNA"/>
</dbReference>
<keyword evidence="5" id="KW-0548">Nucleotidyltransferase</keyword>
<dbReference type="NCBIfam" id="TIGR02777">
    <property type="entry name" value="LigD_PE_dom"/>
    <property type="match status" value="1"/>
</dbReference>
<keyword evidence="10" id="KW-0378">Hydrolase</keyword>
<evidence type="ECO:0000256" key="2">
    <source>
        <dbReference type="ARBA" id="ARBA00012727"/>
    </source>
</evidence>
<dbReference type="EMBL" id="CAADII010000052">
    <property type="protein sequence ID" value="VFR55756.1"/>
    <property type="molecule type" value="Genomic_DNA"/>
</dbReference>
<dbReference type="InterPro" id="IPR012310">
    <property type="entry name" value="DNA_ligase_ATP-dep_cent"/>
</dbReference>
<evidence type="ECO:0000259" key="21">
    <source>
        <dbReference type="PROSITE" id="PS50160"/>
    </source>
</evidence>
<dbReference type="NCBIfam" id="TIGR02779">
    <property type="entry name" value="NHEJ_ligase_lig"/>
    <property type="match status" value="1"/>
</dbReference>
<evidence type="ECO:0000313" key="25">
    <source>
        <dbReference type="EMBL" id="VFS32920.1"/>
    </source>
</evidence>
<dbReference type="CDD" id="cd07971">
    <property type="entry name" value="OBF_DNA_ligase_LigD"/>
    <property type="match status" value="1"/>
</dbReference>
<evidence type="ECO:0000256" key="17">
    <source>
        <dbReference type="ARBA" id="ARBA00023211"/>
    </source>
</evidence>
<name>A0A484RZV0_9ZZZZ</name>
<keyword evidence="13" id="KW-0239">DNA-directed DNA polymerase</keyword>
<gene>
    <name evidence="22" type="ORF">BRI6_4253</name>
    <name evidence="23" type="ORF">BRI9_4313</name>
    <name evidence="24" type="ORF">IVO3_4311</name>
    <name evidence="25" type="ORF">RAN7_4243</name>
</gene>
<dbReference type="Pfam" id="PF01068">
    <property type="entry name" value="DNA_ligase_A_M"/>
    <property type="match status" value="1"/>
</dbReference>
<dbReference type="PANTHER" id="PTHR42705">
    <property type="entry name" value="BIFUNCTIONAL NON-HOMOLOGOUS END JOINING PROTEIN LIGD"/>
    <property type="match status" value="1"/>
</dbReference>
<keyword evidence="3 22" id="KW-0436">Ligase</keyword>
<dbReference type="GO" id="GO:0003677">
    <property type="term" value="F:DNA binding"/>
    <property type="evidence" value="ECO:0007669"/>
    <property type="project" value="UniProtKB-KW"/>
</dbReference>
<evidence type="ECO:0000313" key="22">
    <source>
        <dbReference type="EMBL" id="VFR55756.1"/>
    </source>
</evidence>
<dbReference type="EMBL" id="CAADIP010000026">
    <property type="protein sequence ID" value="VFR89958.1"/>
    <property type="molecule type" value="Genomic_DNA"/>
</dbReference>
<evidence type="ECO:0000256" key="10">
    <source>
        <dbReference type="ARBA" id="ARBA00022801"/>
    </source>
</evidence>
<dbReference type="GO" id="GO:0004527">
    <property type="term" value="F:exonuclease activity"/>
    <property type="evidence" value="ECO:0007669"/>
    <property type="project" value="UniProtKB-KW"/>
</dbReference>
<dbReference type="AlphaFoldDB" id="A0A484RZV0"/>
<dbReference type="GO" id="GO:0005524">
    <property type="term" value="F:ATP binding"/>
    <property type="evidence" value="ECO:0007669"/>
    <property type="project" value="UniProtKB-KW"/>
</dbReference>
<dbReference type="InterPro" id="IPR014145">
    <property type="entry name" value="LigD_pol_dom"/>
</dbReference>
<dbReference type="CDD" id="cd07906">
    <property type="entry name" value="Adenylation_DNA_ligase_LigD_LigC"/>
    <property type="match status" value="1"/>
</dbReference>
<dbReference type="GO" id="GO:0003887">
    <property type="term" value="F:DNA-directed DNA polymerase activity"/>
    <property type="evidence" value="ECO:0007669"/>
    <property type="project" value="UniProtKB-KW"/>
</dbReference>
<evidence type="ECO:0000256" key="6">
    <source>
        <dbReference type="ARBA" id="ARBA00022722"/>
    </source>
</evidence>
<dbReference type="InterPro" id="IPR012309">
    <property type="entry name" value="DNA_ligase_ATP-dep_C"/>
</dbReference>
<keyword evidence="15" id="KW-0233">DNA recombination</keyword>
<feature type="domain" description="ATP-dependent DNA ligase family profile" evidence="21">
    <location>
        <begin position="315"/>
        <end position="407"/>
    </location>
</feature>
<evidence type="ECO:0000256" key="12">
    <source>
        <dbReference type="ARBA" id="ARBA00022840"/>
    </source>
</evidence>
<dbReference type="InterPro" id="IPR012340">
    <property type="entry name" value="NA-bd_OB-fold"/>
</dbReference>
<dbReference type="Gene3D" id="3.90.920.10">
    <property type="entry name" value="DNA primase, PRIM domain"/>
    <property type="match status" value="1"/>
</dbReference>
<evidence type="ECO:0000256" key="15">
    <source>
        <dbReference type="ARBA" id="ARBA00023172"/>
    </source>
</evidence>
<dbReference type="InterPro" id="IPR014143">
    <property type="entry name" value="NHEJ_ligase_prk"/>
</dbReference>
<evidence type="ECO:0000256" key="13">
    <source>
        <dbReference type="ARBA" id="ARBA00022932"/>
    </source>
</evidence>
<proteinExistence type="predicted"/>
<evidence type="ECO:0000313" key="24">
    <source>
        <dbReference type="EMBL" id="VFR89958.1"/>
    </source>
</evidence>
<evidence type="ECO:0000256" key="5">
    <source>
        <dbReference type="ARBA" id="ARBA00022695"/>
    </source>
</evidence>
<keyword evidence="17" id="KW-0464">Manganese</keyword>